<feature type="compositionally biased region" description="Low complexity" evidence="1">
    <location>
        <begin position="110"/>
        <end position="122"/>
    </location>
</feature>
<comment type="caution">
    <text evidence="2">The sequence shown here is derived from an EMBL/GenBank/DDBJ whole genome shotgun (WGS) entry which is preliminary data.</text>
</comment>
<protein>
    <recommendedName>
        <fullName evidence="4">DUF4657 domain-containing protein</fullName>
    </recommendedName>
</protein>
<keyword evidence="3" id="KW-1185">Reference proteome</keyword>
<evidence type="ECO:0008006" key="4">
    <source>
        <dbReference type="Google" id="ProtNLM"/>
    </source>
</evidence>
<feature type="region of interest" description="Disordered" evidence="1">
    <location>
        <begin position="232"/>
        <end position="256"/>
    </location>
</feature>
<name>A0A401T6P2_CHIPU</name>
<organism evidence="2 3">
    <name type="scientific">Chiloscyllium punctatum</name>
    <name type="common">Brownbanded bambooshark</name>
    <name type="synonym">Hemiscyllium punctatum</name>
    <dbReference type="NCBI Taxonomy" id="137246"/>
    <lineage>
        <taxon>Eukaryota</taxon>
        <taxon>Metazoa</taxon>
        <taxon>Chordata</taxon>
        <taxon>Craniata</taxon>
        <taxon>Vertebrata</taxon>
        <taxon>Chondrichthyes</taxon>
        <taxon>Elasmobranchii</taxon>
        <taxon>Galeomorphii</taxon>
        <taxon>Galeoidea</taxon>
        <taxon>Orectolobiformes</taxon>
        <taxon>Hemiscylliidae</taxon>
        <taxon>Chiloscyllium</taxon>
    </lineage>
</organism>
<feature type="compositionally biased region" description="Basic and acidic residues" evidence="1">
    <location>
        <begin position="64"/>
        <end position="73"/>
    </location>
</feature>
<evidence type="ECO:0000313" key="3">
    <source>
        <dbReference type="Proteomes" id="UP000287033"/>
    </source>
</evidence>
<feature type="region of interest" description="Disordered" evidence="1">
    <location>
        <begin position="39"/>
        <end position="73"/>
    </location>
</feature>
<sequence length="496" mass="54727">MMFGRNGIFGAGGSWKKVVRQDSCKKKVVLTKVTLLQNGSQTEDTLSHPVSGKTGNPEASPAEQPHKHAERVKTGFESSFSEYAAVSEPSNCSILKLYKSESEDSGVELPSGTNSPSTPSGSEQSFVVHRRESSCDSGMALSIVSSSPGVQHCPFTADCHNPDQCFKEDTRPREAPVKVKKLPTATANWKKTTKPSRDMTQSPTVINEEATQPRHVSLVEIVIADTNSPATLNGAGKHATETPLNQEALKRRPSSDSLNDYMEECCRLSQVNQDKVGDRGSGLGYLEHICQLIETIGQLQDQNKQLQKQALITERALKVNRMKEEFFLNHCSCGAVGIYQSLANLPDLQIGSCSSSPSHGISFKGENTAQITGRTENNSQQAEDTQPNSRERSRKYMCRKMLSQQDLVLGHEELSELNSHCQDHQDAEGQSSGKIKLLLRDSKLKTRPVRDSFTMLKQSCPQLYRPEDGRSNPLIKETNSASVWGLNRNSDWEYTP</sequence>
<feature type="region of interest" description="Disordered" evidence="1">
    <location>
        <begin position="104"/>
        <end position="131"/>
    </location>
</feature>
<dbReference type="Proteomes" id="UP000287033">
    <property type="component" value="Unassembled WGS sequence"/>
</dbReference>
<proteinExistence type="predicted"/>
<dbReference type="OrthoDB" id="9943553at2759"/>
<reference evidence="2 3" key="1">
    <citation type="journal article" date="2018" name="Nat. Ecol. Evol.">
        <title>Shark genomes provide insights into elasmobranch evolution and the origin of vertebrates.</title>
        <authorList>
            <person name="Hara Y"/>
            <person name="Yamaguchi K"/>
            <person name="Onimaru K"/>
            <person name="Kadota M"/>
            <person name="Koyanagi M"/>
            <person name="Keeley SD"/>
            <person name="Tatsumi K"/>
            <person name="Tanaka K"/>
            <person name="Motone F"/>
            <person name="Kageyama Y"/>
            <person name="Nozu R"/>
            <person name="Adachi N"/>
            <person name="Nishimura O"/>
            <person name="Nakagawa R"/>
            <person name="Tanegashima C"/>
            <person name="Kiyatake I"/>
            <person name="Matsumoto R"/>
            <person name="Murakumo K"/>
            <person name="Nishida K"/>
            <person name="Terakita A"/>
            <person name="Kuratani S"/>
            <person name="Sato K"/>
            <person name="Hyodo S Kuraku.S."/>
        </authorList>
    </citation>
    <scope>NUCLEOTIDE SEQUENCE [LARGE SCALE GENOMIC DNA]</scope>
</reference>
<feature type="region of interest" description="Disordered" evidence="1">
    <location>
        <begin position="373"/>
        <end position="393"/>
    </location>
</feature>
<feature type="compositionally biased region" description="Polar residues" evidence="1">
    <location>
        <begin position="373"/>
        <end position="388"/>
    </location>
</feature>
<evidence type="ECO:0000313" key="2">
    <source>
        <dbReference type="EMBL" id="GCC38343.1"/>
    </source>
</evidence>
<accession>A0A401T6P2</accession>
<dbReference type="EMBL" id="BEZZ01001163">
    <property type="protein sequence ID" value="GCC38343.1"/>
    <property type="molecule type" value="Genomic_DNA"/>
</dbReference>
<gene>
    <name evidence="2" type="ORF">chiPu_0016857</name>
</gene>
<dbReference type="AlphaFoldDB" id="A0A401T6P2"/>
<evidence type="ECO:0000256" key="1">
    <source>
        <dbReference type="SAM" id="MobiDB-lite"/>
    </source>
</evidence>